<dbReference type="Proteomes" id="UP000622166">
    <property type="component" value="Unassembled WGS sequence"/>
</dbReference>
<dbReference type="RefSeq" id="WP_189854974.1">
    <property type="nucleotide sequence ID" value="NZ_BMVW01000001.1"/>
</dbReference>
<protein>
    <recommendedName>
        <fullName evidence="4">Transmembrane protein</fullName>
    </recommendedName>
</protein>
<keyword evidence="1" id="KW-0812">Transmembrane</keyword>
<dbReference type="AlphaFoldDB" id="A0A918UCQ2"/>
<reference evidence="2" key="1">
    <citation type="journal article" date="2014" name="Int. J. Syst. Evol. Microbiol.">
        <title>Complete genome sequence of Corynebacterium casei LMG S-19264T (=DSM 44701T), isolated from a smear-ripened cheese.</title>
        <authorList>
            <consortium name="US DOE Joint Genome Institute (JGI-PGF)"/>
            <person name="Walter F."/>
            <person name="Albersmeier A."/>
            <person name="Kalinowski J."/>
            <person name="Ruckert C."/>
        </authorList>
    </citation>
    <scope>NUCLEOTIDE SEQUENCE</scope>
    <source>
        <strain evidence="2">JCM 4815</strain>
    </source>
</reference>
<evidence type="ECO:0000313" key="3">
    <source>
        <dbReference type="Proteomes" id="UP000622166"/>
    </source>
</evidence>
<proteinExistence type="predicted"/>
<keyword evidence="3" id="KW-1185">Reference proteome</keyword>
<organism evidence="2 3">
    <name type="scientific">Streptomyces poonensis</name>
    <dbReference type="NCBI Taxonomy" id="68255"/>
    <lineage>
        <taxon>Bacteria</taxon>
        <taxon>Bacillati</taxon>
        <taxon>Actinomycetota</taxon>
        <taxon>Actinomycetes</taxon>
        <taxon>Kitasatosporales</taxon>
        <taxon>Streptomycetaceae</taxon>
        <taxon>Streptomyces</taxon>
    </lineage>
</organism>
<evidence type="ECO:0000313" key="2">
    <source>
        <dbReference type="EMBL" id="GGY90519.1"/>
    </source>
</evidence>
<feature type="transmembrane region" description="Helical" evidence="1">
    <location>
        <begin position="115"/>
        <end position="134"/>
    </location>
</feature>
<feature type="transmembrane region" description="Helical" evidence="1">
    <location>
        <begin position="75"/>
        <end position="94"/>
    </location>
</feature>
<comment type="caution">
    <text evidence="2">The sequence shown here is derived from an EMBL/GenBank/DDBJ whole genome shotgun (WGS) entry which is preliminary data.</text>
</comment>
<evidence type="ECO:0000256" key="1">
    <source>
        <dbReference type="SAM" id="Phobius"/>
    </source>
</evidence>
<accession>A0A918UCQ2</accession>
<feature type="transmembrane region" description="Helical" evidence="1">
    <location>
        <begin position="43"/>
        <end position="63"/>
    </location>
</feature>
<reference evidence="2" key="2">
    <citation type="submission" date="2020-09" db="EMBL/GenBank/DDBJ databases">
        <authorList>
            <person name="Sun Q."/>
            <person name="Ohkuma M."/>
        </authorList>
    </citation>
    <scope>NUCLEOTIDE SEQUENCE</scope>
    <source>
        <strain evidence="2">JCM 4815</strain>
    </source>
</reference>
<dbReference type="EMBL" id="BMVW01000001">
    <property type="protein sequence ID" value="GGY90519.1"/>
    <property type="molecule type" value="Genomic_DNA"/>
</dbReference>
<feature type="transmembrane region" description="Helical" evidence="1">
    <location>
        <begin position="140"/>
        <end position="162"/>
    </location>
</feature>
<gene>
    <name evidence="2" type="ORF">GCM10010365_06150</name>
</gene>
<evidence type="ECO:0008006" key="4">
    <source>
        <dbReference type="Google" id="ProtNLM"/>
    </source>
</evidence>
<name>A0A918UCQ2_9ACTN</name>
<keyword evidence="1" id="KW-1133">Transmembrane helix</keyword>
<keyword evidence="1" id="KW-0472">Membrane</keyword>
<sequence>METDAGLSGRTPSPTPQEALAALAEAERIRASTTALSATPWPLWFTIALTIYLAALPLVYGGVVAEDSWLLPHATWWTVLMAMIAVFMASFAAAARSWRQRTGVALRLDVLPKRATVPLMIGAPVLVVGSAWAFRFTGQVWWVVVASAVGAAVSVGFHLAFVRLHGRGTHERAA</sequence>